<evidence type="ECO:0000256" key="1">
    <source>
        <dbReference type="ARBA" id="ARBA00004496"/>
    </source>
</evidence>
<keyword evidence="2" id="KW-0963">Cytoplasm</keyword>
<keyword evidence="5" id="KW-1185">Reference proteome</keyword>
<dbReference type="InterPro" id="IPR028133">
    <property type="entry name" value="Dynamitin"/>
</dbReference>
<evidence type="ECO:0000313" key="4">
    <source>
        <dbReference type="EMBL" id="PRT56047.1"/>
    </source>
</evidence>
<accession>A0A2T0FM47</accession>
<evidence type="ECO:0000256" key="2">
    <source>
        <dbReference type="ARBA" id="ARBA00022490"/>
    </source>
</evidence>
<name>A0A2T0FM47_9ASCO</name>
<reference evidence="4 5" key="1">
    <citation type="submission" date="2017-04" db="EMBL/GenBank/DDBJ databases">
        <title>Genome sequencing of [Candida] sorbophila.</title>
        <authorList>
            <person name="Ahn J.O."/>
        </authorList>
    </citation>
    <scope>NUCLEOTIDE SEQUENCE [LARGE SCALE GENOMIC DNA]</scope>
    <source>
        <strain evidence="4 5">DS02</strain>
    </source>
</reference>
<feature type="region of interest" description="Disordered" evidence="3">
    <location>
        <begin position="97"/>
        <end position="126"/>
    </location>
</feature>
<dbReference type="AlphaFoldDB" id="A0A2T0FM47"/>
<protein>
    <submittedName>
        <fullName evidence="4">Dynactin subunit 2</fullName>
    </submittedName>
</protein>
<dbReference type="PANTHER" id="PTHR15346">
    <property type="entry name" value="DYNACTIN SUBUNIT"/>
    <property type="match status" value="1"/>
</dbReference>
<dbReference type="STRING" id="45607.A0A2T0FM47"/>
<dbReference type="Proteomes" id="UP000238350">
    <property type="component" value="Unassembled WGS sequence"/>
</dbReference>
<evidence type="ECO:0000313" key="5">
    <source>
        <dbReference type="Proteomes" id="UP000238350"/>
    </source>
</evidence>
<feature type="compositionally biased region" description="Low complexity" evidence="3">
    <location>
        <begin position="97"/>
        <end position="116"/>
    </location>
</feature>
<dbReference type="Pfam" id="PF04912">
    <property type="entry name" value="Dynamitin"/>
    <property type="match status" value="1"/>
</dbReference>
<comment type="caution">
    <text evidence="4">The sequence shown here is derived from an EMBL/GenBank/DDBJ whole genome shotgun (WGS) entry which is preliminary data.</text>
</comment>
<evidence type="ECO:0000256" key="3">
    <source>
        <dbReference type="SAM" id="MobiDB-lite"/>
    </source>
</evidence>
<proteinExistence type="predicted"/>
<organism evidence="4 5">
    <name type="scientific">Wickerhamiella sorbophila</name>
    <dbReference type="NCBI Taxonomy" id="45607"/>
    <lineage>
        <taxon>Eukaryota</taxon>
        <taxon>Fungi</taxon>
        <taxon>Dikarya</taxon>
        <taxon>Ascomycota</taxon>
        <taxon>Saccharomycotina</taxon>
        <taxon>Dipodascomycetes</taxon>
        <taxon>Dipodascales</taxon>
        <taxon>Trichomonascaceae</taxon>
        <taxon>Wickerhamiella</taxon>
    </lineage>
</organism>
<dbReference type="GO" id="GO:0007017">
    <property type="term" value="P:microtubule-based process"/>
    <property type="evidence" value="ECO:0007669"/>
    <property type="project" value="InterPro"/>
</dbReference>
<dbReference type="RefSeq" id="XP_024665992.1">
    <property type="nucleotide sequence ID" value="XM_024810224.1"/>
</dbReference>
<dbReference type="GO" id="GO:0005869">
    <property type="term" value="C:dynactin complex"/>
    <property type="evidence" value="ECO:0007669"/>
    <property type="project" value="InterPro"/>
</dbReference>
<dbReference type="GeneID" id="36517415"/>
<dbReference type="GO" id="GO:0005737">
    <property type="term" value="C:cytoplasm"/>
    <property type="evidence" value="ECO:0007669"/>
    <property type="project" value="UniProtKB-SubCell"/>
</dbReference>
<sequence>MTTLHGDEVVVYETPDVPDGVDDDLGVESIEVDSDSLDRTVVSREDAFEAFVTVRDFSGGAGLDAKIADIQSQIEYLRLEHSDSRLNDLAKQLSGLASASQPSPLSPLSSPAGSASDSQTRVEQLPGTTVLPLSPQAYDRIARLEARISDVEASVGVSSFPVPLATAVKSAQEKLDLLSSNESQLESALLNLQKLAEFVKKTPVNDKIARIYDTLVSLDPVIKSLPKVISRLESLQVLHADASYCRSTMKDIDATLESMKIDIDRWISTLDALEPKLHQAIETTGQNVEKVESLLS</sequence>
<gene>
    <name evidence="4" type="ORF">B9G98_03667</name>
</gene>
<dbReference type="OrthoDB" id="4977at2759"/>
<comment type="subcellular location">
    <subcellularLocation>
        <location evidence="1">Cytoplasm</location>
    </subcellularLocation>
</comment>
<dbReference type="EMBL" id="NDIQ01000022">
    <property type="protein sequence ID" value="PRT56047.1"/>
    <property type="molecule type" value="Genomic_DNA"/>
</dbReference>